<sequence>MTHLLQAAYWTGPRCAAVALAVLIVAIFIGANIHLISVAFSSRPDCALQPQMEGVAAMRAAKPSC</sequence>
<dbReference type="EMBL" id="CP025408">
    <property type="protein sequence ID" value="AUH32681.1"/>
    <property type="molecule type" value="Genomic_DNA"/>
</dbReference>
<dbReference type="AlphaFoldDB" id="A0A2K9F0M6"/>
<name>A0A2K9F0M6_9RHOB</name>
<evidence type="ECO:0000313" key="3">
    <source>
        <dbReference type="Proteomes" id="UP000233742"/>
    </source>
</evidence>
<evidence type="ECO:0000313" key="2">
    <source>
        <dbReference type="EMBL" id="AUH32681.1"/>
    </source>
</evidence>
<feature type="transmembrane region" description="Helical" evidence="1">
    <location>
        <begin position="16"/>
        <end position="40"/>
    </location>
</feature>
<gene>
    <name evidence="2" type="ORF">CUV01_04140</name>
</gene>
<evidence type="ECO:0000256" key="1">
    <source>
        <dbReference type="SAM" id="Phobius"/>
    </source>
</evidence>
<dbReference type="Proteomes" id="UP000233742">
    <property type="component" value="Chromosome"/>
</dbReference>
<dbReference type="KEGG" id="paro:CUV01_04140"/>
<keyword evidence="1" id="KW-1133">Transmembrane helix</keyword>
<organism evidence="2 3">
    <name type="scientific">Paracoccus tegillarcae</name>
    <dbReference type="NCBI Taxonomy" id="1529068"/>
    <lineage>
        <taxon>Bacteria</taxon>
        <taxon>Pseudomonadati</taxon>
        <taxon>Pseudomonadota</taxon>
        <taxon>Alphaproteobacteria</taxon>
        <taxon>Rhodobacterales</taxon>
        <taxon>Paracoccaceae</taxon>
        <taxon>Paracoccus</taxon>
    </lineage>
</organism>
<keyword evidence="1" id="KW-0472">Membrane</keyword>
<keyword evidence="3" id="KW-1185">Reference proteome</keyword>
<protein>
    <submittedName>
        <fullName evidence="2">Uncharacterized protein</fullName>
    </submittedName>
</protein>
<keyword evidence="1" id="KW-0812">Transmembrane</keyword>
<reference evidence="2 3" key="1">
    <citation type="submission" date="2017-12" db="EMBL/GenBank/DDBJ databases">
        <authorList>
            <person name="Hurst M.R.H."/>
        </authorList>
    </citation>
    <scope>NUCLEOTIDE SEQUENCE [LARGE SCALE GENOMIC DNA]</scope>
    <source>
        <strain evidence="2 3">BM15</strain>
    </source>
</reference>
<proteinExistence type="predicted"/>
<dbReference type="OrthoDB" id="7597200at2"/>
<dbReference type="RefSeq" id="WP_101459356.1">
    <property type="nucleotide sequence ID" value="NZ_CP025408.1"/>
</dbReference>
<accession>A0A2K9F0M6</accession>